<reference evidence="3 6" key="2">
    <citation type="submission" date="2016-08" db="EMBL/GenBank/DDBJ databases">
        <title>Characterization of Isolates of Eisenbergiella tayi Derived from Blood Cultures, Using Whole Genome Sequencing.</title>
        <authorList>
            <person name="Bernier A.-M."/>
            <person name="Burdz T."/>
            <person name="Wiebe D."/>
            <person name="Bernard K."/>
        </authorList>
    </citation>
    <scope>NUCLEOTIDE SEQUENCE [LARGE SCALE GENOMIC DNA]</scope>
    <source>
        <strain evidence="3 6">NML120146</strain>
    </source>
</reference>
<proteinExistence type="predicted"/>
<keyword evidence="6" id="KW-1185">Reference proteome</keyword>
<gene>
    <name evidence="2" type="ORF">BEI59_32865</name>
    <name evidence="1" type="ORF">BEI61_04964</name>
    <name evidence="3" type="ORF">BEI63_03330</name>
</gene>
<dbReference type="Proteomes" id="UP000094869">
    <property type="component" value="Unassembled WGS sequence"/>
</dbReference>
<evidence type="ECO:0000313" key="1">
    <source>
        <dbReference type="EMBL" id="ODM04160.1"/>
    </source>
</evidence>
<reference evidence="2 5" key="3">
    <citation type="submission" date="2016-08" db="EMBL/GenBank/DDBJ databases">
        <authorList>
            <person name="Seilhamer J.J."/>
        </authorList>
    </citation>
    <scope>NUCLEOTIDE SEQUENCE [LARGE SCALE GENOMIC DNA]</scope>
    <source>
        <strain evidence="2 5">NML150140-1</strain>
    </source>
</reference>
<accession>A0A1E3U8M8</accession>
<comment type="caution">
    <text evidence="2">The sequence shown here is derived from an EMBL/GenBank/DDBJ whole genome shotgun (WGS) entry which is preliminary data.</text>
</comment>
<dbReference type="AlphaFoldDB" id="A0A1E3U8M8"/>
<dbReference type="RefSeq" id="WP_069154395.1">
    <property type="nucleotide sequence ID" value="NZ_DAWDRA010000515.1"/>
</dbReference>
<evidence type="ECO:0000313" key="4">
    <source>
        <dbReference type="Proteomes" id="UP000094067"/>
    </source>
</evidence>
<name>A0A1E3U8M8_9FIRM</name>
<dbReference type="EMBL" id="MCGH01000003">
    <property type="protein sequence ID" value="ODM04160.1"/>
    <property type="molecule type" value="Genomic_DNA"/>
</dbReference>
<protein>
    <submittedName>
        <fullName evidence="2">Uncharacterized protein</fullName>
    </submittedName>
</protein>
<evidence type="ECO:0000313" key="2">
    <source>
        <dbReference type="EMBL" id="ODR39760.1"/>
    </source>
</evidence>
<dbReference type="EMBL" id="MEHD01000009">
    <property type="protein sequence ID" value="ODR60764.1"/>
    <property type="molecule type" value="Genomic_DNA"/>
</dbReference>
<sequence>MKRSGLVLGLLLILSVGILAWRGTANKLTAAEIEKMDMQEPLLASYYEGQESKAYKMLQKSIFKKLLDQWTGEDVHNPVWNYDSFTSYQLPDSDRDSLPSGTEIYCCTYSADNGKYGFVVITYESSGLSKICLEETPYPFDLKENIEDVMEELKKTDIDLSTASAVRERINDGKQGITEAVRITDRKGNSCLLLFDEKGVALPEQK</sequence>
<dbReference type="EMBL" id="MEHA01000042">
    <property type="protein sequence ID" value="ODR39760.1"/>
    <property type="molecule type" value="Genomic_DNA"/>
</dbReference>
<reference evidence="1 4" key="1">
    <citation type="submission" date="2016-07" db="EMBL/GenBank/DDBJ databases">
        <title>Characterization of isolates of Eisenbergiella tayi derived from blood cultures, using whole genome sequencing.</title>
        <authorList>
            <person name="Burdz T."/>
            <person name="Wiebe D."/>
            <person name="Huynh C."/>
            <person name="Bernard K."/>
        </authorList>
    </citation>
    <scope>NUCLEOTIDE SEQUENCE [LARGE SCALE GENOMIC DNA]</scope>
    <source>
        <strain evidence="1 4">NML 110608</strain>
    </source>
</reference>
<evidence type="ECO:0000313" key="3">
    <source>
        <dbReference type="EMBL" id="ODR60764.1"/>
    </source>
</evidence>
<evidence type="ECO:0000313" key="5">
    <source>
        <dbReference type="Proteomes" id="UP000094271"/>
    </source>
</evidence>
<dbReference type="OrthoDB" id="1958103at2"/>
<evidence type="ECO:0000313" key="6">
    <source>
        <dbReference type="Proteomes" id="UP000094869"/>
    </source>
</evidence>
<organism evidence="2 5">
    <name type="scientific">Eisenbergiella tayi</name>
    <dbReference type="NCBI Taxonomy" id="1432052"/>
    <lineage>
        <taxon>Bacteria</taxon>
        <taxon>Bacillati</taxon>
        <taxon>Bacillota</taxon>
        <taxon>Clostridia</taxon>
        <taxon>Lachnospirales</taxon>
        <taxon>Lachnospiraceae</taxon>
        <taxon>Eisenbergiella</taxon>
    </lineage>
</organism>
<dbReference type="Proteomes" id="UP000094067">
    <property type="component" value="Unassembled WGS sequence"/>
</dbReference>
<dbReference type="Proteomes" id="UP000094271">
    <property type="component" value="Unassembled WGS sequence"/>
</dbReference>